<keyword evidence="1" id="KW-0472">Membrane</keyword>
<dbReference type="Pfam" id="PF26578">
    <property type="entry name" value="LLG1"/>
    <property type="match status" value="1"/>
</dbReference>
<reference evidence="4" key="1">
    <citation type="submission" date="2015-12" db="EMBL/GenBank/DDBJ databases">
        <title>Gene expression during late stages of embryo sac development: a critical building block for successful pollen-pistil interactions.</title>
        <authorList>
            <person name="Liu Y."/>
            <person name="Joly V."/>
            <person name="Sabar M."/>
            <person name="Matton D.P."/>
        </authorList>
    </citation>
    <scope>NUCLEOTIDE SEQUENCE</scope>
</reference>
<keyword evidence="1" id="KW-1133">Transmembrane helix</keyword>
<dbReference type="InterPro" id="IPR039307">
    <property type="entry name" value="LORELEI-like"/>
</dbReference>
<feature type="signal peptide" evidence="2">
    <location>
        <begin position="1"/>
        <end position="24"/>
    </location>
</feature>
<keyword evidence="1" id="KW-0812">Transmembrane</keyword>
<dbReference type="PANTHER" id="PTHR31533:SF35">
    <property type="entry name" value="GPI-ANCHORED PROTEIN LLG2-RELATED"/>
    <property type="match status" value="1"/>
</dbReference>
<evidence type="ECO:0000256" key="1">
    <source>
        <dbReference type="SAM" id="Phobius"/>
    </source>
</evidence>
<dbReference type="AlphaFoldDB" id="A0A0V0H513"/>
<accession>A0A0V0H513</accession>
<sequence>MEWRHYSSCFILLFFFSLLQGALTSTSISDTIFVYPISTGRNLLQAKDACPVSFEFQNYTMITSQCKPPQYPAKQCCDAFLQFACPFAESLNNQSNDCISVMHRYIDQYGHYPTGLFASVCKGTQQGLPCPALAPSQSADRDETSSSQINRKLSLVYSFATTFMGVLILVLLF</sequence>
<evidence type="ECO:0000256" key="2">
    <source>
        <dbReference type="SAM" id="SignalP"/>
    </source>
</evidence>
<feature type="transmembrane region" description="Helical" evidence="1">
    <location>
        <begin position="155"/>
        <end position="172"/>
    </location>
</feature>
<feature type="domain" description="GPI-anchored protein LLG1-like" evidence="3">
    <location>
        <begin position="52"/>
        <end position="128"/>
    </location>
</feature>
<organism evidence="4">
    <name type="scientific">Solanum chacoense</name>
    <name type="common">Chaco potato</name>
    <dbReference type="NCBI Taxonomy" id="4108"/>
    <lineage>
        <taxon>Eukaryota</taxon>
        <taxon>Viridiplantae</taxon>
        <taxon>Streptophyta</taxon>
        <taxon>Embryophyta</taxon>
        <taxon>Tracheophyta</taxon>
        <taxon>Spermatophyta</taxon>
        <taxon>Magnoliopsida</taxon>
        <taxon>eudicotyledons</taxon>
        <taxon>Gunneridae</taxon>
        <taxon>Pentapetalae</taxon>
        <taxon>asterids</taxon>
        <taxon>lamiids</taxon>
        <taxon>Solanales</taxon>
        <taxon>Solanaceae</taxon>
        <taxon>Solanoideae</taxon>
        <taxon>Solaneae</taxon>
        <taxon>Solanum</taxon>
    </lineage>
</organism>
<feature type="chain" id="PRO_5006865705" evidence="2">
    <location>
        <begin position="25"/>
        <end position="173"/>
    </location>
</feature>
<dbReference type="InterPro" id="IPR058888">
    <property type="entry name" value="LLG1-like"/>
</dbReference>
<name>A0A0V0H513_SOLCH</name>
<protein>
    <submittedName>
        <fullName evidence="4">Putative GPI-anchored protein LORELEI-like</fullName>
    </submittedName>
</protein>
<keyword evidence="2" id="KW-0732">Signal</keyword>
<dbReference type="PANTHER" id="PTHR31533">
    <property type="entry name" value="GPI-ANCHORED PROTEIN LLG1-RELATED-RELATED"/>
    <property type="match status" value="1"/>
</dbReference>
<proteinExistence type="predicted"/>
<evidence type="ECO:0000313" key="4">
    <source>
        <dbReference type="EMBL" id="JAP15251.1"/>
    </source>
</evidence>
<dbReference type="EMBL" id="GEDG01025430">
    <property type="protein sequence ID" value="JAP15251.1"/>
    <property type="molecule type" value="Transcribed_RNA"/>
</dbReference>
<evidence type="ECO:0000259" key="3">
    <source>
        <dbReference type="Pfam" id="PF26578"/>
    </source>
</evidence>